<evidence type="ECO:0000313" key="3">
    <source>
        <dbReference type="Proteomes" id="UP000308713"/>
    </source>
</evidence>
<dbReference type="Pfam" id="PF00884">
    <property type="entry name" value="Sulfatase"/>
    <property type="match status" value="1"/>
</dbReference>
<dbReference type="Proteomes" id="UP000308713">
    <property type="component" value="Unassembled WGS sequence"/>
</dbReference>
<dbReference type="OrthoDB" id="9789742at2"/>
<feature type="domain" description="Sulfatase N-terminal" evidence="1">
    <location>
        <begin position="38"/>
        <end position="311"/>
    </location>
</feature>
<sequence>MVTKRLSIYITLIVSASLILVVSSFNSCKNLDVPTEKPNILWLVVEDMSPFLDSYGNKYTTTPTLNVMGKNGIVFTNAFSNGAQCSPARSTLMSGIYAPMLATDWHREARAVPQDFYYSKYLQEAGYYCTNNSKTDYNANNTPKNLWHESNKKASYLNRPSKAQPFFSVFNYSGTHTKRVATRNTKGREPRTIALDSVTLPPYLPDVEEIKDDIAWYYDAVNKMDVWVKKRLDELEASGEADNTIVFFYSDHGGCLPRGKAYVYDTGTRVPLIVHLPEKYKHLAQTTSANKNDNLVGFIDFAPTIFNLVGIEKPDFMMGQPFLGKQVPEPKSELFLYRANQEQSYIPSRALTDGRYKLIWNFNSAYPNGTRQSYQWQMPSYQGWDKAHIEGKTDSLQSVFWKPTTALEFYDTKTDSFEVNNLANDPKYQEKVSQMKQDLIDFMKQKKDLGLYPWSMRKQKDTLPFYTYVKQTHQPVEAIIDAAAFASTAKASDIETIKGFLNSEEPAIRYWGSVGVLQLLERQLINDVPDEVNKNFNNDNENTEIRLMSAEILVKSKANKNALQYILEQIKNDYFIAYATLQNLDSLAKPIEEELIQLRENKDLNQFYIKSALINTGYLAYQDLWGATGEPEKGYNHHE</sequence>
<accession>A0A5C4SP71</accession>
<reference evidence="2 3" key="1">
    <citation type="submission" date="2019-05" db="EMBL/GenBank/DDBJ databases">
        <title>Tamlana fucoidanivorans sp. nov., isolated from the surface of algae collected from Fujian province in China.</title>
        <authorList>
            <person name="Li J."/>
        </authorList>
    </citation>
    <scope>NUCLEOTIDE SEQUENCE [LARGE SCALE GENOMIC DNA]</scope>
    <source>
        <strain evidence="2 3">CW2-9</strain>
    </source>
</reference>
<name>A0A5C4SP71_9FLAO</name>
<dbReference type="Gene3D" id="3.40.720.10">
    <property type="entry name" value="Alkaline Phosphatase, subunit A"/>
    <property type="match status" value="1"/>
</dbReference>
<evidence type="ECO:0000313" key="2">
    <source>
        <dbReference type="EMBL" id="TNJ46011.1"/>
    </source>
</evidence>
<dbReference type="RefSeq" id="WP_139695025.1">
    <property type="nucleotide sequence ID" value="NZ_CP074074.1"/>
</dbReference>
<dbReference type="EMBL" id="VDCS01000003">
    <property type="protein sequence ID" value="TNJ46011.1"/>
    <property type="molecule type" value="Genomic_DNA"/>
</dbReference>
<evidence type="ECO:0000259" key="1">
    <source>
        <dbReference type="Pfam" id="PF00884"/>
    </source>
</evidence>
<keyword evidence="3" id="KW-1185">Reference proteome</keyword>
<dbReference type="InterPro" id="IPR017850">
    <property type="entry name" value="Alkaline_phosphatase_core_sf"/>
</dbReference>
<dbReference type="PANTHER" id="PTHR43751:SF1">
    <property type="entry name" value="SULFATASE ATSG-RELATED"/>
    <property type="match status" value="1"/>
</dbReference>
<proteinExistence type="predicted"/>
<dbReference type="InterPro" id="IPR052701">
    <property type="entry name" value="GAG_Ulvan_Degrading_Sulfatases"/>
</dbReference>
<dbReference type="SUPFAM" id="SSF53649">
    <property type="entry name" value="Alkaline phosphatase-like"/>
    <property type="match status" value="1"/>
</dbReference>
<protein>
    <submittedName>
        <fullName evidence="2">Sulfatase</fullName>
    </submittedName>
</protein>
<organism evidence="2 3">
    <name type="scientific">Allotamlana fucoidanivorans</name>
    <dbReference type="NCBI Taxonomy" id="2583814"/>
    <lineage>
        <taxon>Bacteria</taxon>
        <taxon>Pseudomonadati</taxon>
        <taxon>Bacteroidota</taxon>
        <taxon>Flavobacteriia</taxon>
        <taxon>Flavobacteriales</taxon>
        <taxon>Flavobacteriaceae</taxon>
        <taxon>Allotamlana</taxon>
    </lineage>
</organism>
<dbReference type="InterPro" id="IPR000917">
    <property type="entry name" value="Sulfatase_N"/>
</dbReference>
<comment type="caution">
    <text evidence="2">The sequence shown here is derived from an EMBL/GenBank/DDBJ whole genome shotgun (WGS) entry which is preliminary data.</text>
</comment>
<dbReference type="CDD" id="cd16027">
    <property type="entry name" value="SGSH"/>
    <property type="match status" value="1"/>
</dbReference>
<dbReference type="AlphaFoldDB" id="A0A5C4SP71"/>
<gene>
    <name evidence="2" type="ORF">FGF67_03160</name>
</gene>
<dbReference type="PANTHER" id="PTHR43751">
    <property type="entry name" value="SULFATASE"/>
    <property type="match status" value="1"/>
</dbReference>